<sequence>MFHAASTHSNTQTSWKALERWVIGLSTGGSVDEECLEHLEPHLKPWINNYKHHGWLDDQDSTAPPPDEPILIPAILLPTSH</sequence>
<dbReference type="EMBL" id="MNBE01000474">
    <property type="protein sequence ID" value="OKP09692.1"/>
    <property type="molecule type" value="Genomic_DNA"/>
</dbReference>
<proteinExistence type="predicted"/>
<accession>A0A1Q5UB40</accession>
<gene>
    <name evidence="1" type="ORF">PENSUB_4963</name>
</gene>
<organism evidence="1 2">
    <name type="scientific">Penicillium subrubescens</name>
    <dbReference type="NCBI Taxonomy" id="1316194"/>
    <lineage>
        <taxon>Eukaryota</taxon>
        <taxon>Fungi</taxon>
        <taxon>Dikarya</taxon>
        <taxon>Ascomycota</taxon>
        <taxon>Pezizomycotina</taxon>
        <taxon>Eurotiomycetes</taxon>
        <taxon>Eurotiomycetidae</taxon>
        <taxon>Eurotiales</taxon>
        <taxon>Aspergillaceae</taxon>
        <taxon>Penicillium</taxon>
    </lineage>
</organism>
<dbReference type="AlphaFoldDB" id="A0A1Q5UB40"/>
<evidence type="ECO:0000313" key="1">
    <source>
        <dbReference type="EMBL" id="OKP09692.1"/>
    </source>
</evidence>
<comment type="caution">
    <text evidence="1">The sequence shown here is derived from an EMBL/GenBank/DDBJ whole genome shotgun (WGS) entry which is preliminary data.</text>
</comment>
<name>A0A1Q5UB40_9EURO</name>
<protein>
    <submittedName>
        <fullName evidence="1">Uncharacterized protein</fullName>
    </submittedName>
</protein>
<evidence type="ECO:0000313" key="2">
    <source>
        <dbReference type="Proteomes" id="UP000186955"/>
    </source>
</evidence>
<keyword evidence="2" id="KW-1185">Reference proteome</keyword>
<reference evidence="1 2" key="1">
    <citation type="submission" date="2016-10" db="EMBL/GenBank/DDBJ databases">
        <title>Genome sequence of the ascomycete fungus Penicillium subrubescens.</title>
        <authorList>
            <person name="De Vries R.P."/>
            <person name="Peng M."/>
            <person name="Dilokpimol A."/>
            <person name="Hilden K."/>
            <person name="Makela M.R."/>
            <person name="Grigoriev I."/>
            <person name="Riley R."/>
            <person name="Granchi Z."/>
        </authorList>
    </citation>
    <scope>NUCLEOTIDE SEQUENCE [LARGE SCALE GENOMIC DNA]</scope>
    <source>
        <strain evidence="1 2">CBS 132785</strain>
    </source>
</reference>
<dbReference type="Proteomes" id="UP000186955">
    <property type="component" value="Unassembled WGS sequence"/>
</dbReference>